<gene>
    <name evidence="1" type="ORF">CYNAS_LOCUS20907</name>
</gene>
<organism evidence="1 2">
    <name type="scientific">Cylicocyclus nassatus</name>
    <name type="common">Nematode worm</name>
    <dbReference type="NCBI Taxonomy" id="53992"/>
    <lineage>
        <taxon>Eukaryota</taxon>
        <taxon>Metazoa</taxon>
        <taxon>Ecdysozoa</taxon>
        <taxon>Nematoda</taxon>
        <taxon>Chromadorea</taxon>
        <taxon>Rhabditida</taxon>
        <taxon>Rhabditina</taxon>
        <taxon>Rhabditomorpha</taxon>
        <taxon>Strongyloidea</taxon>
        <taxon>Strongylidae</taxon>
        <taxon>Cylicocyclus</taxon>
    </lineage>
</organism>
<evidence type="ECO:0000313" key="2">
    <source>
        <dbReference type="Proteomes" id="UP001176961"/>
    </source>
</evidence>
<comment type="caution">
    <text evidence="1">The sequence shown here is derived from an EMBL/GenBank/DDBJ whole genome shotgun (WGS) entry which is preliminary data.</text>
</comment>
<dbReference type="AlphaFoldDB" id="A0AA36HF59"/>
<reference evidence="1" key="1">
    <citation type="submission" date="2023-07" db="EMBL/GenBank/DDBJ databases">
        <authorList>
            <consortium name="CYATHOMIX"/>
        </authorList>
    </citation>
    <scope>NUCLEOTIDE SEQUENCE</scope>
    <source>
        <strain evidence="1">N/A</strain>
    </source>
</reference>
<sequence length="72" mass="8025">MTSGKSVPLLRNSAATIVKHLYTYLEIRFHGTCRHATCLRNHETTEVSEICPTSSSPTFLRLITAIPHQSSL</sequence>
<dbReference type="EMBL" id="CATQJL010000326">
    <property type="protein sequence ID" value="CAJ0608924.1"/>
    <property type="molecule type" value="Genomic_DNA"/>
</dbReference>
<protein>
    <submittedName>
        <fullName evidence="1">Uncharacterized protein</fullName>
    </submittedName>
</protein>
<dbReference type="Proteomes" id="UP001176961">
    <property type="component" value="Unassembled WGS sequence"/>
</dbReference>
<keyword evidence="2" id="KW-1185">Reference proteome</keyword>
<evidence type="ECO:0000313" key="1">
    <source>
        <dbReference type="EMBL" id="CAJ0608924.1"/>
    </source>
</evidence>
<proteinExistence type="predicted"/>
<accession>A0AA36HF59</accession>
<name>A0AA36HF59_CYLNA</name>